<protein>
    <submittedName>
        <fullName evidence="2">META domain-containing protein</fullName>
    </submittedName>
</protein>
<dbReference type="RefSeq" id="WP_160633972.1">
    <property type="nucleotide sequence ID" value="NZ_WWNE01000012.1"/>
</dbReference>
<name>A0A6N9NMB1_9FLAO</name>
<comment type="caution">
    <text evidence="2">The sequence shown here is derived from an EMBL/GenBank/DDBJ whole genome shotgun (WGS) entry which is preliminary data.</text>
</comment>
<feature type="transmembrane region" description="Helical" evidence="1">
    <location>
        <begin position="6"/>
        <end position="23"/>
    </location>
</feature>
<reference evidence="2 3" key="1">
    <citation type="submission" date="2019-12" db="EMBL/GenBank/DDBJ databases">
        <authorList>
            <person name="Zhao J."/>
        </authorList>
    </citation>
    <scope>NUCLEOTIDE SEQUENCE [LARGE SCALE GENOMIC DNA]</scope>
    <source>
        <strain evidence="2 3">S-15</strain>
    </source>
</reference>
<accession>A0A6N9NMB1</accession>
<keyword evidence="1" id="KW-0472">Membrane</keyword>
<proteinExistence type="predicted"/>
<dbReference type="EMBL" id="WWNE01000012">
    <property type="protein sequence ID" value="NBG67022.1"/>
    <property type="molecule type" value="Genomic_DNA"/>
</dbReference>
<evidence type="ECO:0000313" key="3">
    <source>
        <dbReference type="Proteomes" id="UP000470771"/>
    </source>
</evidence>
<evidence type="ECO:0000313" key="2">
    <source>
        <dbReference type="EMBL" id="NBG67022.1"/>
    </source>
</evidence>
<sequence>MKSSSAPLYITALMVFIVYGFTAQSQSRPLDGKWKLVAIQTDTGNRSIPETDRLFLNISNAEINYNLDINSCSTQFQWSETEISYTNVACTEVCCDPKYGHLIDYSGNYHIEDSLLTIENSRGTFRLYRIE</sequence>
<gene>
    <name evidence="2" type="ORF">GQN54_12910</name>
</gene>
<organism evidence="2 3">
    <name type="scientific">Acidiluteibacter ferrifornacis</name>
    <dbReference type="NCBI Taxonomy" id="2692424"/>
    <lineage>
        <taxon>Bacteria</taxon>
        <taxon>Pseudomonadati</taxon>
        <taxon>Bacteroidota</taxon>
        <taxon>Flavobacteriia</taxon>
        <taxon>Flavobacteriales</taxon>
        <taxon>Cryomorphaceae</taxon>
        <taxon>Acidiluteibacter</taxon>
    </lineage>
</organism>
<evidence type="ECO:0000256" key="1">
    <source>
        <dbReference type="SAM" id="Phobius"/>
    </source>
</evidence>
<keyword evidence="1" id="KW-0812">Transmembrane</keyword>
<keyword evidence="3" id="KW-1185">Reference proteome</keyword>
<dbReference type="AlphaFoldDB" id="A0A6N9NMB1"/>
<keyword evidence="1" id="KW-1133">Transmembrane helix</keyword>
<dbReference type="Proteomes" id="UP000470771">
    <property type="component" value="Unassembled WGS sequence"/>
</dbReference>